<dbReference type="InterPro" id="IPR001844">
    <property type="entry name" value="Cpn60/GroEL"/>
</dbReference>
<keyword evidence="5 7" id="KW-0143">Chaperone</keyword>
<dbReference type="NCBIfam" id="TIGR02348">
    <property type="entry name" value="GroEL"/>
    <property type="match status" value="1"/>
</dbReference>
<dbReference type="InterPro" id="IPR018370">
    <property type="entry name" value="Chaperonin_Cpn60_CS"/>
</dbReference>
<dbReference type="RefSeq" id="WP_115979477.1">
    <property type="nucleotide sequence ID" value="NZ_QOHR01000009.1"/>
</dbReference>
<dbReference type="AlphaFoldDB" id="A0A3D9BTJ4"/>
<keyword evidence="2 7" id="KW-0963">Cytoplasm</keyword>
<dbReference type="EC" id="5.6.1.7" evidence="7"/>
<evidence type="ECO:0000256" key="8">
    <source>
        <dbReference type="RuleBase" id="RU000418"/>
    </source>
</evidence>
<dbReference type="PRINTS" id="PR00298">
    <property type="entry name" value="CHAPERONIN60"/>
</dbReference>
<organism evidence="11 12">
    <name type="scientific">Rhodosalinus sediminis</name>
    <dbReference type="NCBI Taxonomy" id="1940533"/>
    <lineage>
        <taxon>Bacteria</taxon>
        <taxon>Pseudomonadati</taxon>
        <taxon>Pseudomonadota</taxon>
        <taxon>Alphaproteobacteria</taxon>
        <taxon>Rhodobacterales</taxon>
        <taxon>Paracoccaceae</taxon>
        <taxon>Rhodosalinus</taxon>
    </lineage>
</organism>
<evidence type="ECO:0000256" key="5">
    <source>
        <dbReference type="ARBA" id="ARBA00023186"/>
    </source>
</evidence>
<dbReference type="NCBIfam" id="NF009488">
    <property type="entry name" value="PRK12850.1"/>
    <property type="match status" value="1"/>
</dbReference>
<reference evidence="11 12" key="1">
    <citation type="journal article" date="2017" name="Int. J. Syst. Evol. Microbiol.">
        <title>Rhodosalinus sediminis gen. nov., sp. nov., isolated from marine saltern.</title>
        <authorList>
            <person name="Guo L.Y."/>
            <person name="Ling S.K."/>
            <person name="Li C.M."/>
            <person name="Chen G.J."/>
            <person name="Du Z.J."/>
        </authorList>
    </citation>
    <scope>NUCLEOTIDE SEQUENCE [LARGE SCALE GENOMIC DNA]</scope>
    <source>
        <strain evidence="11 12">WDN1C137</strain>
    </source>
</reference>
<evidence type="ECO:0000313" key="11">
    <source>
        <dbReference type="EMBL" id="REC56844.1"/>
    </source>
</evidence>
<evidence type="ECO:0000256" key="4">
    <source>
        <dbReference type="ARBA" id="ARBA00022840"/>
    </source>
</evidence>
<protein>
    <recommendedName>
        <fullName evidence="7">Chaperonin GroEL</fullName>
        <ecNumber evidence="7">5.6.1.7</ecNumber>
    </recommendedName>
    <alternativeName>
        <fullName evidence="7">60 kDa chaperonin</fullName>
    </alternativeName>
    <alternativeName>
        <fullName evidence="7">Chaperonin-60</fullName>
        <shortName evidence="7">Cpn60</shortName>
    </alternativeName>
</protein>
<comment type="subunit">
    <text evidence="7 9">Forms a cylinder of 14 subunits composed of two heptameric rings stacked back-to-back. Interacts with the co-chaperonin GroES.</text>
</comment>
<feature type="binding site" evidence="7">
    <location>
        <begin position="30"/>
        <end position="33"/>
    </location>
    <ligand>
        <name>ATP</name>
        <dbReference type="ChEBI" id="CHEBI:30616"/>
    </ligand>
</feature>
<comment type="subcellular location">
    <subcellularLocation>
        <location evidence="7">Cytoplasm</location>
    </subcellularLocation>
</comment>
<name>A0A3D9BTJ4_9RHOB</name>
<dbReference type="GO" id="GO:0051082">
    <property type="term" value="F:unfolded protein binding"/>
    <property type="evidence" value="ECO:0007669"/>
    <property type="project" value="UniProtKB-UniRule"/>
</dbReference>
<proteinExistence type="inferred from homology"/>
<accession>A0A3D9BTJ4</accession>
<feature type="compositionally biased region" description="Gly residues" evidence="10">
    <location>
        <begin position="531"/>
        <end position="549"/>
    </location>
</feature>
<comment type="function">
    <text evidence="7 9">Together with its co-chaperonin GroES, plays an essential role in assisting protein folding. The GroEL-GroES system forms a nano-cage that allows encapsulation of the non-native substrate proteins and provides a physical environment optimized to promote and accelerate protein folding.</text>
</comment>
<dbReference type="GO" id="GO:0005737">
    <property type="term" value="C:cytoplasm"/>
    <property type="evidence" value="ECO:0007669"/>
    <property type="project" value="UniProtKB-SubCell"/>
</dbReference>
<evidence type="ECO:0000256" key="9">
    <source>
        <dbReference type="RuleBase" id="RU000419"/>
    </source>
</evidence>
<keyword evidence="4 7" id="KW-0067">ATP-binding</keyword>
<dbReference type="Gene3D" id="3.50.7.10">
    <property type="entry name" value="GroEL"/>
    <property type="match status" value="1"/>
</dbReference>
<dbReference type="SUPFAM" id="SSF48592">
    <property type="entry name" value="GroEL equatorial domain-like"/>
    <property type="match status" value="1"/>
</dbReference>
<dbReference type="Gene3D" id="1.10.560.10">
    <property type="entry name" value="GroEL-like equatorial domain"/>
    <property type="match status" value="1"/>
</dbReference>
<evidence type="ECO:0000256" key="6">
    <source>
        <dbReference type="ARBA" id="ARBA00023235"/>
    </source>
</evidence>
<dbReference type="InterPro" id="IPR027413">
    <property type="entry name" value="GROEL-like_equatorial_sf"/>
</dbReference>
<evidence type="ECO:0000313" key="12">
    <source>
        <dbReference type="Proteomes" id="UP000257131"/>
    </source>
</evidence>
<dbReference type="GO" id="GO:0140662">
    <property type="term" value="F:ATP-dependent protein folding chaperone"/>
    <property type="evidence" value="ECO:0007669"/>
    <property type="project" value="InterPro"/>
</dbReference>
<evidence type="ECO:0000256" key="10">
    <source>
        <dbReference type="SAM" id="MobiDB-lite"/>
    </source>
</evidence>
<evidence type="ECO:0000256" key="1">
    <source>
        <dbReference type="ARBA" id="ARBA00006607"/>
    </source>
</evidence>
<dbReference type="FunFam" id="1.10.560.10:FF:000001">
    <property type="entry name" value="60 kDa chaperonin"/>
    <property type="match status" value="1"/>
</dbReference>
<dbReference type="OrthoDB" id="9766614at2"/>
<comment type="similarity">
    <text evidence="1 7 8">Belongs to the chaperonin (HSP60) family.</text>
</comment>
<dbReference type="InterPro" id="IPR002423">
    <property type="entry name" value="Cpn60/GroEL/TCP-1"/>
</dbReference>
<feature type="binding site" evidence="7">
    <location>
        <position position="51"/>
    </location>
    <ligand>
        <name>ATP</name>
        <dbReference type="ChEBI" id="CHEBI:30616"/>
    </ligand>
</feature>
<sequence>MSAKDVKFETPARDKMLKGVNTLADAVKVTLGPKGRNVVLEKSFGAPRITKDGVTVAKEIELEDKFENMGAQMVKEVASRTNDEAGDGTTTATVLAQGIVKEGMKAVAAGMNPMDLKRGIDAACDKVVEHIKSAARPVEGSDEVAQVGTISANGESDIGQMIADAMQKVGNEGVITVEENRGTETDVEVVEGMQFDRGYLSPYFVTDSEKMVADLEDCLILLHEKKLSSLQPLVPLLEQVIQSQKPLLIVAEDVEGEALATLVVNKLRGGLKIAAVKAPGFGDRRKAMLQDIAILTGGQVISEDLGMKLENVTMDMLGSAKKVNITKDETTIVDGNGDKGEIEARVSQIRQQIEDTTSDYDREKLQERVAKLAGGVAVIRVGGMTEVEVKERKDRVDDALNATRAAVQEGIVVGGGVALVQGAKALDGFTGANADQNAGITIVRRALEAPLRQIAENAGVDGAVVAGKIRESDDLKFGYNAQADEYGDMFKFGVIDPAKVVRTALEDAASVAGLLITTEAMIADKPEKEGAGGGAGGGMPDMGGMGGMM</sequence>
<dbReference type="GO" id="GO:0016853">
    <property type="term" value="F:isomerase activity"/>
    <property type="evidence" value="ECO:0007669"/>
    <property type="project" value="UniProtKB-KW"/>
</dbReference>
<dbReference type="NCBIfam" id="NF009489">
    <property type="entry name" value="PRK12851.1"/>
    <property type="match status" value="1"/>
</dbReference>
<keyword evidence="12" id="KW-1185">Reference proteome</keyword>
<dbReference type="GO" id="GO:0042026">
    <property type="term" value="P:protein refolding"/>
    <property type="evidence" value="ECO:0007669"/>
    <property type="project" value="UniProtKB-UniRule"/>
</dbReference>
<dbReference type="Proteomes" id="UP000257131">
    <property type="component" value="Unassembled WGS sequence"/>
</dbReference>
<dbReference type="HAMAP" id="MF_00600">
    <property type="entry name" value="CH60"/>
    <property type="match status" value="1"/>
</dbReference>
<feature type="binding site" evidence="7">
    <location>
        <position position="415"/>
    </location>
    <ligand>
        <name>ATP</name>
        <dbReference type="ChEBI" id="CHEBI:30616"/>
    </ligand>
</feature>
<dbReference type="PROSITE" id="PS00296">
    <property type="entry name" value="CHAPERONINS_CPN60"/>
    <property type="match status" value="1"/>
</dbReference>
<gene>
    <name evidence="7 11" type="primary">groL</name>
    <name evidence="7" type="synonym">groEL</name>
    <name evidence="11" type="ORF">DRV84_08590</name>
</gene>
<dbReference type="SUPFAM" id="SSF54849">
    <property type="entry name" value="GroEL-intermediate domain like"/>
    <property type="match status" value="1"/>
</dbReference>
<evidence type="ECO:0000256" key="2">
    <source>
        <dbReference type="ARBA" id="ARBA00022490"/>
    </source>
</evidence>
<dbReference type="InterPro" id="IPR027409">
    <property type="entry name" value="GroEL-like_apical_dom_sf"/>
</dbReference>
<dbReference type="Pfam" id="PF00118">
    <property type="entry name" value="Cpn60_TCP1"/>
    <property type="match status" value="1"/>
</dbReference>
<feature type="binding site" evidence="7">
    <location>
        <begin position="87"/>
        <end position="91"/>
    </location>
    <ligand>
        <name>ATP</name>
        <dbReference type="ChEBI" id="CHEBI:30616"/>
    </ligand>
</feature>
<keyword evidence="6 7" id="KW-0413">Isomerase</keyword>
<dbReference type="InterPro" id="IPR027410">
    <property type="entry name" value="TCP-1-like_intermed_sf"/>
</dbReference>
<feature type="binding site" evidence="7">
    <location>
        <position position="496"/>
    </location>
    <ligand>
        <name>ATP</name>
        <dbReference type="ChEBI" id="CHEBI:30616"/>
    </ligand>
</feature>
<dbReference type="Gene3D" id="3.30.260.10">
    <property type="entry name" value="TCP-1-like chaperonin intermediate domain"/>
    <property type="match status" value="1"/>
</dbReference>
<dbReference type="FunFam" id="3.50.7.10:FF:000001">
    <property type="entry name" value="60 kDa chaperonin"/>
    <property type="match status" value="1"/>
</dbReference>
<dbReference type="EMBL" id="QOHR01000009">
    <property type="protein sequence ID" value="REC56844.1"/>
    <property type="molecule type" value="Genomic_DNA"/>
</dbReference>
<evidence type="ECO:0000256" key="3">
    <source>
        <dbReference type="ARBA" id="ARBA00022741"/>
    </source>
</evidence>
<comment type="caution">
    <text evidence="7">Lacks conserved residue(s) required for the propagation of feature annotation.</text>
</comment>
<dbReference type="CDD" id="cd03344">
    <property type="entry name" value="GroEL"/>
    <property type="match status" value="1"/>
</dbReference>
<dbReference type="NCBIfam" id="NF000592">
    <property type="entry name" value="PRK00013.1"/>
    <property type="match status" value="1"/>
</dbReference>
<dbReference type="SUPFAM" id="SSF52029">
    <property type="entry name" value="GroEL apical domain-like"/>
    <property type="match status" value="1"/>
</dbReference>
<comment type="caution">
    <text evidence="11">The sequence shown here is derived from an EMBL/GenBank/DDBJ whole genome shotgun (WGS) entry which is preliminary data.</text>
</comment>
<feature type="region of interest" description="Disordered" evidence="10">
    <location>
        <begin position="526"/>
        <end position="549"/>
    </location>
</feature>
<keyword evidence="3 7" id="KW-0547">Nucleotide-binding</keyword>
<dbReference type="GO" id="GO:0005524">
    <property type="term" value="F:ATP binding"/>
    <property type="evidence" value="ECO:0007669"/>
    <property type="project" value="UniProtKB-UniRule"/>
</dbReference>
<evidence type="ECO:0000256" key="7">
    <source>
        <dbReference type="HAMAP-Rule" id="MF_00600"/>
    </source>
</evidence>
<dbReference type="PANTHER" id="PTHR45633">
    <property type="entry name" value="60 KDA HEAT SHOCK PROTEIN, MITOCHONDRIAL"/>
    <property type="match status" value="1"/>
</dbReference>
<dbReference type="NCBIfam" id="NF009487">
    <property type="entry name" value="PRK12849.1"/>
    <property type="match status" value="1"/>
</dbReference>